<evidence type="ECO:0000256" key="1">
    <source>
        <dbReference type="ARBA" id="ARBA00000085"/>
    </source>
</evidence>
<dbReference type="InterPro" id="IPR003660">
    <property type="entry name" value="HAMP_dom"/>
</dbReference>
<keyword evidence="11 14" id="KW-1133">Transmembrane helix</keyword>
<evidence type="ECO:0000256" key="7">
    <source>
        <dbReference type="ARBA" id="ARBA00022692"/>
    </source>
</evidence>
<keyword evidence="4 14" id="KW-0997">Cell inner membrane</keyword>
<sequence length="470" mass="53279">MIKLSHLSITARLTLYFSITMAIVLYSVSGVLYSTMRQQLNHKDELELQSSIQFQQEIATAIGERQSNGEEWQTELLESVVRQERLSLRIFSPEGKVYAQSKNMVIPQQDFPQPGPSFSYREWHYRAGDVRQKYLITSTLFTLKDKQKWLVQAALNVSGNNEIINTYYKRMQFIAALAILLFASFGWWLARRGLSPLRTITTEIEKIDANDLHTRILDQRWPPELNALAASFDRMMMRLEASFHQLNRFSSDIAHELRGPINNLISAASVIQTKERSTQEYQDTLAAIVEEGERLSRMISSMLFLARADNSREVLNSEWLSSRREFEKLIGFYDILAEEKNITLVSKGDISFYADQQLIQRALSNLLSNAIRHTAENGHITLSAQATEKEIMLSVRDNGEGINSEHLPLIFDRFFRGEEARSATENTGLGLAIVKTIAELHGGKIQAVSEPGSGSCFTLVLPLPDVAQGK</sequence>
<evidence type="ECO:0000256" key="8">
    <source>
        <dbReference type="ARBA" id="ARBA00022741"/>
    </source>
</evidence>
<dbReference type="PROSITE" id="PS50885">
    <property type="entry name" value="HAMP"/>
    <property type="match status" value="1"/>
</dbReference>
<dbReference type="PANTHER" id="PTHR45436">
    <property type="entry name" value="SENSOR HISTIDINE KINASE YKOH"/>
    <property type="match status" value="1"/>
</dbReference>
<feature type="domain" description="HAMP" evidence="16">
    <location>
        <begin position="191"/>
        <end position="244"/>
    </location>
</feature>
<dbReference type="PANTHER" id="PTHR45436:SF15">
    <property type="entry name" value="SENSOR HISTIDINE KINASE CUSS"/>
    <property type="match status" value="1"/>
</dbReference>
<dbReference type="CDD" id="cd06225">
    <property type="entry name" value="HAMP"/>
    <property type="match status" value="1"/>
</dbReference>
<evidence type="ECO:0000256" key="2">
    <source>
        <dbReference type="ARBA" id="ARBA00004429"/>
    </source>
</evidence>
<evidence type="ECO:0000256" key="4">
    <source>
        <dbReference type="ARBA" id="ARBA00022519"/>
    </source>
</evidence>
<evidence type="ECO:0000256" key="13">
    <source>
        <dbReference type="ARBA" id="ARBA00023136"/>
    </source>
</evidence>
<keyword evidence="3 14" id="KW-1003">Cell membrane</keyword>
<comment type="catalytic activity">
    <reaction evidence="1 14">
        <text>ATP + protein L-histidine = ADP + protein N-phospho-L-histidine.</text>
        <dbReference type="EC" id="2.7.13.3"/>
    </reaction>
</comment>
<evidence type="ECO:0000313" key="18">
    <source>
        <dbReference type="Proteomes" id="UP000686327"/>
    </source>
</evidence>
<gene>
    <name evidence="17" type="ORF">KC222_10360</name>
</gene>
<name>A0ABS6DGU0_9ENTR</name>
<dbReference type="Pfam" id="PF02518">
    <property type="entry name" value="HATPase_c"/>
    <property type="match status" value="1"/>
</dbReference>
<keyword evidence="10 14" id="KW-0067">ATP-binding</keyword>
<dbReference type="Pfam" id="PF00672">
    <property type="entry name" value="HAMP"/>
    <property type="match status" value="1"/>
</dbReference>
<keyword evidence="5" id="KW-0597">Phosphoprotein</keyword>
<feature type="transmembrane region" description="Helical" evidence="14">
    <location>
        <begin position="13"/>
        <end position="33"/>
    </location>
</feature>
<comment type="function">
    <text evidence="14">Member of a two-component regulatory system.</text>
</comment>
<dbReference type="Pfam" id="PF00512">
    <property type="entry name" value="HisKA"/>
    <property type="match status" value="1"/>
</dbReference>
<dbReference type="CDD" id="cd00075">
    <property type="entry name" value="HATPase"/>
    <property type="match status" value="1"/>
</dbReference>
<dbReference type="InterPro" id="IPR003594">
    <property type="entry name" value="HATPase_dom"/>
</dbReference>
<evidence type="ECO:0000256" key="3">
    <source>
        <dbReference type="ARBA" id="ARBA00022475"/>
    </source>
</evidence>
<feature type="domain" description="Histidine kinase" evidence="15">
    <location>
        <begin position="252"/>
        <end position="465"/>
    </location>
</feature>
<evidence type="ECO:0000256" key="6">
    <source>
        <dbReference type="ARBA" id="ARBA00022679"/>
    </source>
</evidence>
<keyword evidence="6 14" id="KW-0808">Transferase</keyword>
<keyword evidence="13 14" id="KW-0472">Membrane</keyword>
<evidence type="ECO:0000256" key="10">
    <source>
        <dbReference type="ARBA" id="ARBA00022840"/>
    </source>
</evidence>
<accession>A0ABS6DGU0</accession>
<evidence type="ECO:0000259" key="15">
    <source>
        <dbReference type="PROSITE" id="PS50109"/>
    </source>
</evidence>
<evidence type="ECO:0000256" key="9">
    <source>
        <dbReference type="ARBA" id="ARBA00022777"/>
    </source>
</evidence>
<keyword evidence="12 14" id="KW-0902">Two-component regulatory system</keyword>
<dbReference type="InterPro" id="IPR003661">
    <property type="entry name" value="HisK_dim/P_dom"/>
</dbReference>
<keyword evidence="7 14" id="KW-0812">Transmembrane</keyword>
<protein>
    <recommendedName>
        <fullName evidence="14">Sensor protein</fullName>
        <ecNumber evidence="14">2.7.13.3</ecNumber>
    </recommendedName>
</protein>
<dbReference type="RefSeq" id="WP_216375652.1">
    <property type="nucleotide sequence ID" value="NZ_JAGRYT010000003.1"/>
</dbReference>
<keyword evidence="18" id="KW-1185">Reference proteome</keyword>
<dbReference type="PROSITE" id="PS50109">
    <property type="entry name" value="HIS_KIN"/>
    <property type="match status" value="1"/>
</dbReference>
<organism evidence="17 18">
    <name type="scientific">Cedecea davisae</name>
    <dbReference type="NCBI Taxonomy" id="158484"/>
    <lineage>
        <taxon>Bacteria</taxon>
        <taxon>Pseudomonadati</taxon>
        <taxon>Pseudomonadota</taxon>
        <taxon>Gammaproteobacteria</taxon>
        <taxon>Enterobacterales</taxon>
        <taxon>Enterobacteriaceae</taxon>
        <taxon>Cedecea</taxon>
    </lineage>
</organism>
<dbReference type="SMART" id="SM00387">
    <property type="entry name" value="HATPase_c"/>
    <property type="match status" value="1"/>
</dbReference>
<dbReference type="Proteomes" id="UP000686327">
    <property type="component" value="Unassembled WGS sequence"/>
</dbReference>
<dbReference type="SMART" id="SM00388">
    <property type="entry name" value="HisKA"/>
    <property type="match status" value="1"/>
</dbReference>
<evidence type="ECO:0000256" key="5">
    <source>
        <dbReference type="ARBA" id="ARBA00022553"/>
    </source>
</evidence>
<dbReference type="NCBIfam" id="TIGR01386">
    <property type="entry name" value="cztS_silS_copS"/>
    <property type="match status" value="1"/>
</dbReference>
<comment type="subcellular location">
    <subcellularLocation>
        <location evidence="2">Cell inner membrane</location>
        <topology evidence="2">Multi-pass membrane protein</topology>
    </subcellularLocation>
</comment>
<dbReference type="CDD" id="cd00082">
    <property type="entry name" value="HisKA"/>
    <property type="match status" value="1"/>
</dbReference>
<evidence type="ECO:0000259" key="16">
    <source>
        <dbReference type="PROSITE" id="PS50885"/>
    </source>
</evidence>
<dbReference type="GO" id="GO:0004673">
    <property type="term" value="F:protein histidine kinase activity"/>
    <property type="evidence" value="ECO:0007669"/>
    <property type="project" value="UniProtKB-EC"/>
</dbReference>
<dbReference type="InterPro" id="IPR006290">
    <property type="entry name" value="CztS_silS_copS"/>
</dbReference>
<dbReference type="EMBL" id="JAGRYU010000014">
    <property type="protein sequence ID" value="MBU4682418.1"/>
    <property type="molecule type" value="Genomic_DNA"/>
</dbReference>
<keyword evidence="9 14" id="KW-0418">Kinase</keyword>
<evidence type="ECO:0000256" key="14">
    <source>
        <dbReference type="RuleBase" id="RU364088"/>
    </source>
</evidence>
<keyword evidence="8 14" id="KW-0547">Nucleotide-binding</keyword>
<comment type="caution">
    <text evidence="17">The sequence shown here is derived from an EMBL/GenBank/DDBJ whole genome shotgun (WGS) entry which is preliminary data.</text>
</comment>
<evidence type="ECO:0000313" key="17">
    <source>
        <dbReference type="EMBL" id="MBU4682418.1"/>
    </source>
</evidence>
<evidence type="ECO:0000256" key="12">
    <source>
        <dbReference type="ARBA" id="ARBA00023012"/>
    </source>
</evidence>
<feature type="transmembrane region" description="Helical" evidence="14">
    <location>
        <begin position="173"/>
        <end position="190"/>
    </location>
</feature>
<dbReference type="InterPro" id="IPR005467">
    <property type="entry name" value="His_kinase_dom"/>
</dbReference>
<reference evidence="18" key="1">
    <citation type="submission" date="2023-07" db="EMBL/GenBank/DDBJ databases">
        <title>Cedecea davisae an AmpC producer and its therapeutic implications.</title>
        <authorList>
            <person name="Notter J."/>
        </authorList>
    </citation>
    <scope>NUCLEOTIDE SEQUENCE [LARGE SCALE GENOMIC DNA]</scope>
    <source>
        <strain evidence="18">1</strain>
    </source>
</reference>
<dbReference type="InterPro" id="IPR050428">
    <property type="entry name" value="TCS_sensor_his_kinase"/>
</dbReference>
<evidence type="ECO:0000256" key="11">
    <source>
        <dbReference type="ARBA" id="ARBA00022989"/>
    </source>
</evidence>
<dbReference type="SMART" id="SM00304">
    <property type="entry name" value="HAMP"/>
    <property type="match status" value="1"/>
</dbReference>
<dbReference type="EC" id="2.7.13.3" evidence="14"/>
<proteinExistence type="predicted"/>